<feature type="transmembrane region" description="Helical" evidence="1">
    <location>
        <begin position="308"/>
        <end position="327"/>
    </location>
</feature>
<dbReference type="Pfam" id="PF19040">
    <property type="entry name" value="SGNH"/>
    <property type="match status" value="1"/>
</dbReference>
<keyword evidence="1" id="KW-0812">Transmembrane</keyword>
<feature type="transmembrane region" description="Helical" evidence="1">
    <location>
        <begin position="333"/>
        <end position="357"/>
    </location>
</feature>
<dbReference type="InterPro" id="IPR043968">
    <property type="entry name" value="SGNH"/>
</dbReference>
<dbReference type="PANTHER" id="PTHR23028">
    <property type="entry name" value="ACETYLTRANSFERASE"/>
    <property type="match status" value="1"/>
</dbReference>
<evidence type="ECO:0000259" key="2">
    <source>
        <dbReference type="Pfam" id="PF01757"/>
    </source>
</evidence>
<keyword evidence="5" id="KW-1185">Reference proteome</keyword>
<feature type="transmembrane region" description="Helical" evidence="1">
    <location>
        <begin position="38"/>
        <end position="59"/>
    </location>
</feature>
<dbReference type="RefSeq" id="WP_367853211.1">
    <property type="nucleotide sequence ID" value="NZ_JBFOHK010000001.1"/>
</dbReference>
<dbReference type="EC" id="2.3.1.-" evidence="4"/>
<feature type="transmembrane region" description="Helical" evidence="1">
    <location>
        <begin position="12"/>
        <end position="32"/>
    </location>
</feature>
<sequence>MKGHEYRLGYRADLEGLRAVAILLVVAVHAGVPWLRGGFVGVDVFFVLSGFLITGLLVQEVSGTGRLRFAEFYVRRLRRLMPALLLMLLVVGVLAALLLAPAEQREQSSAAAMAALWLSNVHFAFARLDYFAPGTETNLFLHTWSLGVEEQFYLIWPALLVWLLGHDGERGIARLKVGMLAVLLASLATCVLLTYKAPQLAFYMMPMRAWQFAAGALVWLFFKAPKAPTDSSLGRNRPGWLHAAGWLGLVLIALAGTLFSAYIPYPGAYALLPTLGAAGVVAAGCVATQPTGVSRLLSWRPLQWIGGISYSWYLWHWPILLLGHAVTGSDAPIYRACWVLLSLSLACLSCACIESPIRNRQEWLARPRMAIFGALALMLVANSLCLRWYNQADERMKSPAMQRYVMAHGDAPVIYGMGCDDWYASDRVRICAFGPANAPHTAVLMGDSHAGQWFPAVAKAFDRPGWRLLVLTKSACPMVDEPFFYARIGKEYMVCTTWRAHALEKVVALKPDVLLLGSAEYDFTREQWIDGTARVLAALSPATGHIYILRDTPLLPFDGPNCLAGHEGRPAWLGRQHACTAPAVDPRAEQVYRWLEQAAARFTNVSTLDLDPQVCPGGTCSAERGGLVVFRDSQHLTGSFAASIGSVLAQKLGIGGEHATGTNGSGGVLLRARTATH</sequence>
<feature type="transmembrane region" description="Helical" evidence="1">
    <location>
        <begin position="201"/>
        <end position="222"/>
    </location>
</feature>
<keyword evidence="1" id="KW-0472">Membrane</keyword>
<evidence type="ECO:0000313" key="4">
    <source>
        <dbReference type="EMBL" id="MEW9571150.1"/>
    </source>
</evidence>
<dbReference type="GO" id="GO:0016746">
    <property type="term" value="F:acyltransferase activity"/>
    <property type="evidence" value="ECO:0007669"/>
    <property type="project" value="UniProtKB-KW"/>
</dbReference>
<dbReference type="InterPro" id="IPR050879">
    <property type="entry name" value="Acyltransferase_3"/>
</dbReference>
<feature type="transmembrane region" description="Helical" evidence="1">
    <location>
        <begin position="269"/>
        <end position="287"/>
    </location>
</feature>
<feature type="domain" description="Acyltransferase 3" evidence="2">
    <location>
        <begin position="12"/>
        <end position="343"/>
    </location>
</feature>
<reference evidence="4 5" key="1">
    <citation type="submission" date="2024-06" db="EMBL/GenBank/DDBJ databases">
        <authorList>
            <person name="Woo H."/>
        </authorList>
    </citation>
    <scope>NUCLEOTIDE SEQUENCE [LARGE SCALE GENOMIC DNA]</scope>
    <source>
        <strain evidence="4 5">Si-c</strain>
    </source>
</reference>
<keyword evidence="1" id="KW-1133">Transmembrane helix</keyword>
<dbReference type="PANTHER" id="PTHR23028:SF53">
    <property type="entry name" value="ACYL_TRANSF_3 DOMAIN-CONTAINING PROTEIN"/>
    <property type="match status" value="1"/>
</dbReference>
<feature type="transmembrane region" description="Helical" evidence="1">
    <location>
        <begin position="243"/>
        <end position="263"/>
    </location>
</feature>
<dbReference type="Pfam" id="PF01757">
    <property type="entry name" value="Acyl_transf_3"/>
    <property type="match status" value="1"/>
</dbReference>
<keyword evidence="4" id="KW-0808">Transferase</keyword>
<evidence type="ECO:0000313" key="5">
    <source>
        <dbReference type="Proteomes" id="UP001556220"/>
    </source>
</evidence>
<organism evidence="4 5">
    <name type="scientific">Rhodanobacter lycopersici</name>
    <dbReference type="NCBI Taxonomy" id="3162487"/>
    <lineage>
        <taxon>Bacteria</taxon>
        <taxon>Pseudomonadati</taxon>
        <taxon>Pseudomonadota</taxon>
        <taxon>Gammaproteobacteria</taxon>
        <taxon>Lysobacterales</taxon>
        <taxon>Rhodanobacteraceae</taxon>
        <taxon>Rhodanobacter</taxon>
    </lineage>
</organism>
<evidence type="ECO:0000259" key="3">
    <source>
        <dbReference type="Pfam" id="PF19040"/>
    </source>
</evidence>
<accession>A0ABV3QBP5</accession>
<evidence type="ECO:0000256" key="1">
    <source>
        <dbReference type="SAM" id="Phobius"/>
    </source>
</evidence>
<proteinExistence type="predicted"/>
<comment type="caution">
    <text evidence="4">The sequence shown here is derived from an EMBL/GenBank/DDBJ whole genome shotgun (WGS) entry which is preliminary data.</text>
</comment>
<name>A0ABV3QBP5_9GAMM</name>
<feature type="transmembrane region" description="Helical" evidence="1">
    <location>
        <begin position="177"/>
        <end position="195"/>
    </location>
</feature>
<feature type="domain" description="SGNH" evidence="3">
    <location>
        <begin position="427"/>
        <end position="649"/>
    </location>
</feature>
<keyword evidence="4" id="KW-0012">Acyltransferase</keyword>
<feature type="transmembrane region" description="Helical" evidence="1">
    <location>
        <begin position="80"/>
        <end position="100"/>
    </location>
</feature>
<gene>
    <name evidence="4" type="ORF">ABQJ54_05255</name>
</gene>
<dbReference type="EMBL" id="JBFOHK010000001">
    <property type="protein sequence ID" value="MEW9571150.1"/>
    <property type="molecule type" value="Genomic_DNA"/>
</dbReference>
<dbReference type="InterPro" id="IPR002656">
    <property type="entry name" value="Acyl_transf_3_dom"/>
</dbReference>
<dbReference type="Proteomes" id="UP001556220">
    <property type="component" value="Unassembled WGS sequence"/>
</dbReference>
<protein>
    <submittedName>
        <fullName evidence="4">Acyltransferase family protein</fullName>
        <ecNumber evidence="4">2.3.1.-</ecNumber>
    </submittedName>
</protein>
<feature type="transmembrane region" description="Helical" evidence="1">
    <location>
        <begin position="369"/>
        <end position="389"/>
    </location>
</feature>
<feature type="transmembrane region" description="Helical" evidence="1">
    <location>
        <begin position="144"/>
        <end position="165"/>
    </location>
</feature>